<feature type="transmembrane region" description="Helical" evidence="8">
    <location>
        <begin position="107"/>
        <end position="128"/>
    </location>
</feature>
<feature type="transmembrane region" description="Helical" evidence="8">
    <location>
        <begin position="140"/>
        <end position="158"/>
    </location>
</feature>
<feature type="transmembrane region" description="Helical" evidence="8">
    <location>
        <begin position="258"/>
        <end position="281"/>
    </location>
</feature>
<evidence type="ECO:0000256" key="4">
    <source>
        <dbReference type="ARBA" id="ARBA00022692"/>
    </source>
</evidence>
<feature type="binding site" evidence="7">
    <location>
        <position position="157"/>
    </location>
    <ligand>
        <name>Mg(2+)</name>
        <dbReference type="ChEBI" id="CHEBI:18420"/>
    </ligand>
</feature>
<feature type="transmembrane region" description="Helical" evidence="8">
    <location>
        <begin position="339"/>
        <end position="357"/>
    </location>
</feature>
<evidence type="ECO:0000313" key="9">
    <source>
        <dbReference type="EMBL" id="PRY01783.1"/>
    </source>
</evidence>
<dbReference type="EMBL" id="PVZC01000001">
    <property type="protein sequence ID" value="PRY01783.1"/>
    <property type="molecule type" value="Genomic_DNA"/>
</dbReference>
<dbReference type="GO" id="GO:0005886">
    <property type="term" value="C:plasma membrane"/>
    <property type="evidence" value="ECO:0007669"/>
    <property type="project" value="UniProtKB-SubCell"/>
</dbReference>
<evidence type="ECO:0000256" key="1">
    <source>
        <dbReference type="ARBA" id="ARBA00004651"/>
    </source>
</evidence>
<evidence type="ECO:0000256" key="3">
    <source>
        <dbReference type="ARBA" id="ARBA00022679"/>
    </source>
</evidence>
<feature type="transmembrane region" description="Helical" evidence="8">
    <location>
        <begin position="79"/>
        <end position="95"/>
    </location>
</feature>
<keyword evidence="6 8" id="KW-0472">Membrane</keyword>
<dbReference type="PANTHER" id="PTHR22926">
    <property type="entry name" value="PHOSPHO-N-ACETYLMURAMOYL-PENTAPEPTIDE-TRANSFERASE"/>
    <property type="match status" value="1"/>
</dbReference>
<dbReference type="GO" id="GO:0016780">
    <property type="term" value="F:phosphotransferase activity, for other substituted phosphate groups"/>
    <property type="evidence" value="ECO:0007669"/>
    <property type="project" value="InterPro"/>
</dbReference>
<evidence type="ECO:0000256" key="7">
    <source>
        <dbReference type="PIRSR" id="PIRSR600715-1"/>
    </source>
</evidence>
<evidence type="ECO:0000256" key="5">
    <source>
        <dbReference type="ARBA" id="ARBA00022989"/>
    </source>
</evidence>
<feature type="transmembrane region" description="Helical" evidence="8">
    <location>
        <begin position="227"/>
        <end position="246"/>
    </location>
</feature>
<feature type="binding site" evidence="7">
    <location>
        <position position="224"/>
    </location>
    <ligand>
        <name>Mg(2+)</name>
        <dbReference type="ChEBI" id="CHEBI:18420"/>
    </ligand>
</feature>
<dbReference type="GO" id="GO:0071555">
    <property type="term" value="P:cell wall organization"/>
    <property type="evidence" value="ECO:0007669"/>
    <property type="project" value="TreeGrafter"/>
</dbReference>
<dbReference type="RefSeq" id="WP_106238083.1">
    <property type="nucleotide sequence ID" value="NZ_PVZC01000001.1"/>
</dbReference>
<accession>A0A2T0QD52</accession>
<dbReference type="OrthoDB" id="9783652at2"/>
<keyword evidence="5 8" id="KW-1133">Transmembrane helix</keyword>
<keyword evidence="2" id="KW-1003">Cell membrane</keyword>
<feature type="transmembrane region" description="Helical" evidence="8">
    <location>
        <begin position="312"/>
        <end position="333"/>
    </location>
</feature>
<dbReference type="GO" id="GO:0044038">
    <property type="term" value="P:cell wall macromolecule biosynthetic process"/>
    <property type="evidence" value="ECO:0007669"/>
    <property type="project" value="TreeGrafter"/>
</dbReference>
<keyword evidence="10" id="KW-1185">Reference proteome</keyword>
<dbReference type="AlphaFoldDB" id="A0A2T0QD52"/>
<keyword evidence="7" id="KW-0479">Metal-binding</keyword>
<feature type="transmembrane region" description="Helical" evidence="8">
    <location>
        <begin position="48"/>
        <end position="67"/>
    </location>
</feature>
<evidence type="ECO:0000256" key="6">
    <source>
        <dbReference type="ARBA" id="ARBA00023136"/>
    </source>
</evidence>
<comment type="caution">
    <text evidence="9">The sequence shown here is derived from an EMBL/GenBank/DDBJ whole genome shotgun (WGS) entry which is preliminary data.</text>
</comment>
<name>A0A2T0QD52_9ACTN</name>
<dbReference type="InterPro" id="IPR000715">
    <property type="entry name" value="Glycosyl_transferase_4"/>
</dbReference>
<organism evidence="9 10">
    <name type="scientific">Allonocardiopsis opalescens</name>
    <dbReference type="NCBI Taxonomy" id="1144618"/>
    <lineage>
        <taxon>Bacteria</taxon>
        <taxon>Bacillati</taxon>
        <taxon>Actinomycetota</taxon>
        <taxon>Actinomycetes</taxon>
        <taxon>Streptosporangiales</taxon>
        <taxon>Allonocardiopsis</taxon>
    </lineage>
</organism>
<keyword evidence="4 8" id="KW-0812">Transmembrane</keyword>
<comment type="subcellular location">
    <subcellularLocation>
        <location evidence="1">Cell membrane</location>
        <topology evidence="1">Multi-pass membrane protein</topology>
    </subcellularLocation>
</comment>
<dbReference type="CDD" id="cd06853">
    <property type="entry name" value="GT_WecA_like"/>
    <property type="match status" value="1"/>
</dbReference>
<dbReference type="GO" id="GO:0009103">
    <property type="term" value="P:lipopolysaccharide biosynthetic process"/>
    <property type="evidence" value="ECO:0007669"/>
    <property type="project" value="TreeGrafter"/>
</dbReference>
<dbReference type="GO" id="GO:0046872">
    <property type="term" value="F:metal ion binding"/>
    <property type="evidence" value="ECO:0007669"/>
    <property type="project" value="UniProtKB-KW"/>
</dbReference>
<feature type="transmembrane region" description="Helical" evidence="8">
    <location>
        <begin position="6"/>
        <end position="27"/>
    </location>
</feature>
<reference evidence="9 10" key="1">
    <citation type="submission" date="2018-03" db="EMBL/GenBank/DDBJ databases">
        <title>Genomic Encyclopedia of Archaeal and Bacterial Type Strains, Phase II (KMG-II): from individual species to whole genera.</title>
        <authorList>
            <person name="Goeker M."/>
        </authorList>
    </citation>
    <scope>NUCLEOTIDE SEQUENCE [LARGE SCALE GENOMIC DNA]</scope>
    <source>
        <strain evidence="9 10">DSM 45601</strain>
    </source>
</reference>
<feature type="transmembrane region" description="Helical" evidence="8">
    <location>
        <begin position="165"/>
        <end position="183"/>
    </location>
</feature>
<gene>
    <name evidence="9" type="ORF">CLV72_101379</name>
</gene>
<evidence type="ECO:0000256" key="8">
    <source>
        <dbReference type="SAM" id="Phobius"/>
    </source>
</evidence>
<comment type="cofactor">
    <cofactor evidence="7">
        <name>Mg(2+)</name>
        <dbReference type="ChEBI" id="CHEBI:18420"/>
    </cofactor>
</comment>
<dbReference type="PANTHER" id="PTHR22926:SF3">
    <property type="entry name" value="UNDECAPRENYL-PHOSPHATE ALPHA-N-ACETYLGLUCOSAMINYL 1-PHOSPHATE TRANSFERASE"/>
    <property type="match status" value="1"/>
</dbReference>
<protein>
    <submittedName>
        <fullName evidence="9">UDP-GlcNAc:undecaprenyl-phosphate GlcNAc-1-phosphate transferase</fullName>
    </submittedName>
</protein>
<dbReference type="Proteomes" id="UP000237846">
    <property type="component" value="Unassembled WGS sequence"/>
</dbReference>
<keyword evidence="3 9" id="KW-0808">Transferase</keyword>
<evidence type="ECO:0000256" key="2">
    <source>
        <dbReference type="ARBA" id="ARBA00022475"/>
    </source>
</evidence>
<evidence type="ECO:0000313" key="10">
    <source>
        <dbReference type="Proteomes" id="UP000237846"/>
    </source>
</evidence>
<feature type="transmembrane region" description="Helical" evidence="8">
    <location>
        <begin position="195"/>
        <end position="215"/>
    </location>
</feature>
<keyword evidence="7" id="KW-0460">Magnesium</keyword>
<dbReference type="Pfam" id="PF00953">
    <property type="entry name" value="Glycos_transf_4"/>
    <property type="match status" value="1"/>
</dbReference>
<proteinExistence type="predicted"/>
<sequence>MREYALTILIAAAVTYLSVPFVRWLAFRFGAFTPIRARDVHTVPTPRWGGLAMYAGLVAAFLVAGQLPNLRETLVDQSWQGVLLAGLIIVIVGVVDDRWDLDPLSKLAGQVLAAGVLVGSGAQLLWLPLPDTTLVLPPDVHTVVSVVLIVVTINAVNFVDGLDGLAAGIVAIAASAFFIYYYAVAIHQGFDRQTFPAMIAAVLIGICAGFLPHNLHPARIFMGDTGAMLIGLLLASTTITVTGQFTPSVGGEAGGLVALLPMLLPILVLALPFLDLLLAVVRRTLAGKSPFAPDRKHLHHQMLGLGHSHARAVLLMYLWAGIIAFAAVTMSIFADPWVFLLGALGVAACAVLLVTLPRLRRRQERLREARARAAVGVGPGPRGGA</sequence>